<dbReference type="Pfam" id="PF01370">
    <property type="entry name" value="Epimerase"/>
    <property type="match status" value="1"/>
</dbReference>
<sequence>MKTVLLTGATGFLGSHMLELLLQSGYNVIVTKRSTSDVWRIEHLLSKVQSYDIDTDSIETVFASNKIDAVIHLATLYRKFNNGKEVAEMVSSNITFPIELLEVGLRHGLKAFINTGTFFEYDCSHLPVDESSSLSAFNLYAKTKTAFESMLQTYSDKLLINTFRLFSPYGEKDNQKLIPLIINRALSGNKLELSEGFQKLDFIYAKDVVAAYLAAIKRFEISDVKNEYQIFNLGSGITLSVRDVLSVVEQSAGVKIDVTWGEKSAADIPVAYANISKAKAVLGWEPHYSIQQGICNTLSYYKENSDDYK</sequence>
<comment type="pathway">
    <text evidence="1">Carbohydrate metabolism; galactose metabolism.</text>
</comment>
<dbReference type="PANTHER" id="PTHR43725:SF53">
    <property type="entry name" value="UDP-ARABINOSE 4-EPIMERASE 1"/>
    <property type="match status" value="1"/>
</dbReference>
<evidence type="ECO:0000256" key="5">
    <source>
        <dbReference type="ARBA" id="ARBA00033067"/>
    </source>
</evidence>
<dbReference type="Gene3D" id="3.40.50.720">
    <property type="entry name" value="NAD(P)-binding Rossmann-like Domain"/>
    <property type="match status" value="1"/>
</dbReference>
<gene>
    <name evidence="7" type="ORF">D0436_07865</name>
</gene>
<evidence type="ECO:0000259" key="6">
    <source>
        <dbReference type="Pfam" id="PF01370"/>
    </source>
</evidence>
<dbReference type="InterPro" id="IPR001509">
    <property type="entry name" value="Epimerase_deHydtase"/>
</dbReference>
<dbReference type="PANTHER" id="PTHR43725">
    <property type="entry name" value="UDP-GLUCOSE 4-EPIMERASE"/>
    <property type="match status" value="1"/>
</dbReference>
<evidence type="ECO:0000256" key="1">
    <source>
        <dbReference type="ARBA" id="ARBA00004947"/>
    </source>
</evidence>
<dbReference type="EMBL" id="CP031775">
    <property type="protein sequence ID" value="QDZ90394.4"/>
    <property type="molecule type" value="Genomic_DNA"/>
</dbReference>
<evidence type="ECO:0000256" key="4">
    <source>
        <dbReference type="ARBA" id="ARBA00031367"/>
    </source>
</evidence>
<comment type="similarity">
    <text evidence="2">Belongs to the NAD(P)-dependent epimerase/dehydratase family.</text>
</comment>
<proteinExistence type="inferred from homology"/>
<dbReference type="InterPro" id="IPR036291">
    <property type="entry name" value="NAD(P)-bd_dom_sf"/>
</dbReference>
<evidence type="ECO:0000313" key="8">
    <source>
        <dbReference type="Proteomes" id="UP000321124"/>
    </source>
</evidence>
<accession>A0A5B8QVA2</accession>
<dbReference type="PRINTS" id="PR01713">
    <property type="entry name" value="NUCEPIMERASE"/>
</dbReference>
<feature type="domain" description="NAD-dependent epimerase/dehydratase" evidence="6">
    <location>
        <begin position="4"/>
        <end position="230"/>
    </location>
</feature>
<protein>
    <recommendedName>
        <fullName evidence="3">UDP-glucose 4-epimerase</fullName>
    </recommendedName>
    <alternativeName>
        <fullName evidence="5">Galactowaldenase</fullName>
    </alternativeName>
    <alternativeName>
        <fullName evidence="4">UDP-galactose 4-epimerase</fullName>
    </alternativeName>
</protein>
<dbReference type="KEGG" id="sdeo:D0436_07865"/>
<dbReference type="Proteomes" id="UP000321124">
    <property type="component" value="Chromosome"/>
</dbReference>
<evidence type="ECO:0000313" key="7">
    <source>
        <dbReference type="EMBL" id="QDZ90394.4"/>
    </source>
</evidence>
<evidence type="ECO:0000256" key="3">
    <source>
        <dbReference type="ARBA" id="ARBA00018569"/>
    </source>
</evidence>
<name>A0A5B8QVA2_9GAMM</name>
<reference evidence="7 8" key="1">
    <citation type="journal article" date="2019" name="Ecotoxicol. Environ. Saf.">
        <title>Microbial characterization of heavy metal resistant bacterial strains isolated from an electroplating wastewater treatment plant.</title>
        <authorList>
            <person name="Cai X."/>
            <person name="Zheng X."/>
            <person name="Zhang D."/>
            <person name="Iqbal W."/>
            <person name="Liu C."/>
            <person name="Yang B."/>
            <person name="Zhao X."/>
            <person name="Lu X."/>
            <person name="Mao Y."/>
        </authorList>
    </citation>
    <scope>NUCLEOTIDE SEQUENCE [LARGE SCALE GENOMIC DNA]</scope>
    <source>
        <strain evidence="7 8">Ni1-3</strain>
    </source>
</reference>
<dbReference type="RefSeq" id="WP_209000275.1">
    <property type="nucleotide sequence ID" value="NZ_CP031775.2"/>
</dbReference>
<evidence type="ECO:0000256" key="2">
    <source>
        <dbReference type="ARBA" id="ARBA00007637"/>
    </source>
</evidence>
<dbReference type="AlphaFoldDB" id="A0A5B8QVA2"/>
<organism evidence="7 8">
    <name type="scientific">Shewanella decolorationis</name>
    <dbReference type="NCBI Taxonomy" id="256839"/>
    <lineage>
        <taxon>Bacteria</taxon>
        <taxon>Pseudomonadati</taxon>
        <taxon>Pseudomonadota</taxon>
        <taxon>Gammaproteobacteria</taxon>
        <taxon>Alteromonadales</taxon>
        <taxon>Shewanellaceae</taxon>
        <taxon>Shewanella</taxon>
    </lineage>
</organism>
<dbReference type="SUPFAM" id="SSF51735">
    <property type="entry name" value="NAD(P)-binding Rossmann-fold domains"/>
    <property type="match status" value="1"/>
</dbReference>